<dbReference type="SUPFAM" id="SSF55418">
    <property type="entry name" value="eIF4e-like"/>
    <property type="match status" value="1"/>
</dbReference>
<dbReference type="AlphaFoldDB" id="A0A3L8DVU5"/>
<accession>A0A3L8DVU5</accession>
<comment type="similarity">
    <text evidence="1">Belongs to the eukaryotic initiation factor 4E family.</text>
</comment>
<name>A0A3L8DVU5_OOCBI</name>
<evidence type="ECO:0000256" key="2">
    <source>
        <dbReference type="SAM" id="MobiDB-lite"/>
    </source>
</evidence>
<dbReference type="EMBL" id="QOIP01000003">
    <property type="protein sequence ID" value="RLU24564.1"/>
    <property type="molecule type" value="Genomic_DNA"/>
</dbReference>
<dbReference type="PANTHER" id="PTHR11960">
    <property type="entry name" value="EUKARYOTIC TRANSLATION INITIATION FACTOR 4E RELATED"/>
    <property type="match status" value="1"/>
</dbReference>
<dbReference type="Gene3D" id="3.30.760.10">
    <property type="entry name" value="RNA Cap, Translation Initiation Factor Eif4e"/>
    <property type="match status" value="2"/>
</dbReference>
<proteinExistence type="inferred from homology"/>
<keyword evidence="1" id="KW-0396">Initiation factor</keyword>
<dbReference type="Proteomes" id="UP000279307">
    <property type="component" value="Chromosome 3"/>
</dbReference>
<gene>
    <name evidence="3" type="ORF">DMN91_002653</name>
</gene>
<evidence type="ECO:0000313" key="3">
    <source>
        <dbReference type="EMBL" id="RLU24564.1"/>
    </source>
</evidence>
<dbReference type="InterPro" id="IPR023398">
    <property type="entry name" value="TIF_eIF4e-like"/>
</dbReference>
<feature type="region of interest" description="Disordered" evidence="2">
    <location>
        <begin position="1"/>
        <end position="32"/>
    </location>
</feature>
<organism evidence="3">
    <name type="scientific">Ooceraea biroi</name>
    <name type="common">Clonal raider ant</name>
    <name type="synonym">Cerapachys biroi</name>
    <dbReference type="NCBI Taxonomy" id="2015173"/>
    <lineage>
        <taxon>Eukaryota</taxon>
        <taxon>Metazoa</taxon>
        <taxon>Ecdysozoa</taxon>
        <taxon>Arthropoda</taxon>
        <taxon>Hexapoda</taxon>
        <taxon>Insecta</taxon>
        <taxon>Pterygota</taxon>
        <taxon>Neoptera</taxon>
        <taxon>Endopterygota</taxon>
        <taxon>Hymenoptera</taxon>
        <taxon>Apocrita</taxon>
        <taxon>Aculeata</taxon>
        <taxon>Formicoidea</taxon>
        <taxon>Formicidae</taxon>
        <taxon>Dorylinae</taxon>
        <taxon>Ooceraea</taxon>
    </lineage>
</organism>
<dbReference type="PANTHER" id="PTHR11960:SF18">
    <property type="entry name" value="EUKARYOTIC TRANSLATION INITIATION FACTOR 4E HOMOLOGOUS PROTEIN, ISOFORM B"/>
    <property type="match status" value="1"/>
</dbReference>
<dbReference type="GO" id="GO:0016281">
    <property type="term" value="C:eukaryotic translation initiation factor 4F complex"/>
    <property type="evidence" value="ECO:0007669"/>
    <property type="project" value="TreeGrafter"/>
</dbReference>
<dbReference type="Pfam" id="PF01652">
    <property type="entry name" value="IF4E"/>
    <property type="match status" value="1"/>
</dbReference>
<sequence>MSNKFETTYRLKATEDSDEETQSKNNQKVEKGLLPPIEINPNEHKLQYAYALWYSRRSPGKQTSIQSYDQNLKLIGRFASVEQFWGLYSHLDEANQKGGKWIVRLRKGLVSRCWENLILAMLGEQFMVGEEICGAVVSIRFQEDIICVWNKTASDVATTARIRDTLRRVLHLPASASMEYKTHNESLKNVHRL</sequence>
<protein>
    <submittedName>
        <fullName evidence="3">Uncharacterized protein</fullName>
    </submittedName>
</protein>
<reference evidence="3" key="1">
    <citation type="journal article" date="2018" name="Genome Res.">
        <title>The genomic architecture and molecular evolution of ant odorant receptors.</title>
        <authorList>
            <person name="McKenzie S.K."/>
            <person name="Kronauer D.J.C."/>
        </authorList>
    </citation>
    <scope>NUCLEOTIDE SEQUENCE [LARGE SCALE GENOMIC DNA]</scope>
    <source>
        <strain evidence="3">Clonal line C1</strain>
    </source>
</reference>
<dbReference type="GO" id="GO:0003743">
    <property type="term" value="F:translation initiation factor activity"/>
    <property type="evidence" value="ECO:0007669"/>
    <property type="project" value="UniProtKB-KW"/>
</dbReference>
<keyword evidence="1" id="KW-0648">Protein biosynthesis</keyword>
<dbReference type="InterPro" id="IPR001040">
    <property type="entry name" value="TIF_eIF_4E"/>
</dbReference>
<comment type="caution">
    <text evidence="3">The sequence shown here is derived from an EMBL/GenBank/DDBJ whole genome shotgun (WGS) entry which is preliminary data.</text>
</comment>
<keyword evidence="1" id="KW-0694">RNA-binding</keyword>
<reference evidence="3" key="2">
    <citation type="submission" date="2018-07" db="EMBL/GenBank/DDBJ databases">
        <authorList>
            <person name="Mckenzie S.K."/>
            <person name="Kronauer D.J.C."/>
        </authorList>
    </citation>
    <scope>NUCLEOTIDE SEQUENCE</scope>
    <source>
        <strain evidence="3">Clonal line C1</strain>
    </source>
</reference>
<evidence type="ECO:0000256" key="1">
    <source>
        <dbReference type="RuleBase" id="RU004374"/>
    </source>
</evidence>
<dbReference type="OrthoDB" id="590761at2759"/>
<dbReference type="GO" id="GO:0000340">
    <property type="term" value="F:RNA 7-methylguanosine cap binding"/>
    <property type="evidence" value="ECO:0007669"/>
    <property type="project" value="TreeGrafter"/>
</dbReference>